<evidence type="ECO:0000313" key="3">
    <source>
        <dbReference type="Proteomes" id="UP001059209"/>
    </source>
</evidence>
<sequence>MNRYLNIITFFSLVSALAQTALYNNGTIRIHDGGTLGFHTDLINDSPFDENRGLVGFYGENATVFGTVVPLFYDVEVAVENDLILTLGLDTRNNTNFIIGDIYTPKTNGAVYYNFLSDAFYNGEGNLRKINGYAAITNKLDFMFPVGSNEALRPLTLNSERVNLFAKCAYFFQNPRYPVGTARQF</sequence>
<dbReference type="EMBL" id="CP104205">
    <property type="protein sequence ID" value="UWX54148.1"/>
    <property type="molecule type" value="Genomic_DNA"/>
</dbReference>
<protein>
    <submittedName>
        <fullName evidence="2">Uncharacterized protein</fullName>
    </submittedName>
</protein>
<proteinExistence type="predicted"/>
<accession>A0ABY5Y567</accession>
<dbReference type="Proteomes" id="UP001059209">
    <property type="component" value="Chromosome"/>
</dbReference>
<reference evidence="2" key="1">
    <citation type="submission" date="2022-09" db="EMBL/GenBank/DDBJ databases">
        <title>Maribacter litopenaei sp. nov., isolated from the intestinal tract of the Pacific White Shrimp, Litopenaeus vannamei.</title>
        <authorList>
            <person name="Kim S.Y."/>
            <person name="Hwang C.Y."/>
        </authorList>
    </citation>
    <scope>NUCLEOTIDE SEQUENCE</scope>
    <source>
        <strain evidence="2">HL-LV01</strain>
    </source>
</reference>
<feature type="chain" id="PRO_5046722176" evidence="1">
    <location>
        <begin position="21"/>
        <end position="185"/>
    </location>
</feature>
<dbReference type="RefSeq" id="WP_260571824.1">
    <property type="nucleotide sequence ID" value="NZ_CP104205.1"/>
</dbReference>
<gene>
    <name evidence="2" type="ORF">NYZ99_14145</name>
</gene>
<organism evidence="2 3">
    <name type="scientific">Maribacter litopenaei</name>
    <dbReference type="NCBI Taxonomy" id="2976127"/>
    <lineage>
        <taxon>Bacteria</taxon>
        <taxon>Pseudomonadati</taxon>
        <taxon>Bacteroidota</taxon>
        <taxon>Flavobacteriia</taxon>
        <taxon>Flavobacteriales</taxon>
        <taxon>Flavobacteriaceae</taxon>
        <taxon>Maribacter</taxon>
    </lineage>
</organism>
<keyword evidence="1" id="KW-0732">Signal</keyword>
<keyword evidence="3" id="KW-1185">Reference proteome</keyword>
<evidence type="ECO:0000313" key="2">
    <source>
        <dbReference type="EMBL" id="UWX54148.1"/>
    </source>
</evidence>
<evidence type="ECO:0000256" key="1">
    <source>
        <dbReference type="SAM" id="SignalP"/>
    </source>
</evidence>
<feature type="signal peptide" evidence="1">
    <location>
        <begin position="1"/>
        <end position="20"/>
    </location>
</feature>
<name>A0ABY5Y567_9FLAO</name>